<gene>
    <name evidence="2" type="ORF">MENT_LOCUS4250</name>
</gene>
<dbReference type="EMBL" id="CAJEWN010000014">
    <property type="protein sequence ID" value="CAD2134109.1"/>
    <property type="molecule type" value="Genomic_DNA"/>
</dbReference>
<sequence>MKFIFADSEGIAIHGGWIGNKSGFQILNSNNKNEMGEGQRRENALGKPPKYPKANLMARQSAVMPYSTFHSTGENSTMSFGSTQKKIGKQLNYYQDRGKLLIIIFVDILKSRCL</sequence>
<protein>
    <submittedName>
        <fullName evidence="2">Uncharacterized protein</fullName>
    </submittedName>
</protein>
<reference evidence="2 3" key="1">
    <citation type="submission" date="2020-08" db="EMBL/GenBank/DDBJ databases">
        <authorList>
            <person name="Koutsovoulos G."/>
            <person name="Danchin GJ E."/>
        </authorList>
    </citation>
    <scope>NUCLEOTIDE SEQUENCE [LARGE SCALE GENOMIC DNA]</scope>
</reference>
<comment type="caution">
    <text evidence="2">The sequence shown here is derived from an EMBL/GenBank/DDBJ whole genome shotgun (WGS) entry which is preliminary data.</text>
</comment>
<proteinExistence type="predicted"/>
<evidence type="ECO:0000313" key="3">
    <source>
        <dbReference type="Proteomes" id="UP000580250"/>
    </source>
</evidence>
<dbReference type="AlphaFoldDB" id="A0A6V7TTB2"/>
<evidence type="ECO:0000313" key="2">
    <source>
        <dbReference type="EMBL" id="CAD2134109.1"/>
    </source>
</evidence>
<evidence type="ECO:0000256" key="1">
    <source>
        <dbReference type="SAM" id="MobiDB-lite"/>
    </source>
</evidence>
<name>A0A6V7TTB2_MELEN</name>
<accession>A0A6V7TTB2</accession>
<feature type="compositionally biased region" description="Basic and acidic residues" evidence="1">
    <location>
        <begin position="34"/>
        <end position="44"/>
    </location>
</feature>
<dbReference type="Proteomes" id="UP000580250">
    <property type="component" value="Unassembled WGS sequence"/>
</dbReference>
<organism evidence="2 3">
    <name type="scientific">Meloidogyne enterolobii</name>
    <name type="common">Root-knot nematode worm</name>
    <name type="synonym">Meloidogyne mayaguensis</name>
    <dbReference type="NCBI Taxonomy" id="390850"/>
    <lineage>
        <taxon>Eukaryota</taxon>
        <taxon>Metazoa</taxon>
        <taxon>Ecdysozoa</taxon>
        <taxon>Nematoda</taxon>
        <taxon>Chromadorea</taxon>
        <taxon>Rhabditida</taxon>
        <taxon>Tylenchina</taxon>
        <taxon>Tylenchomorpha</taxon>
        <taxon>Tylenchoidea</taxon>
        <taxon>Meloidogynidae</taxon>
        <taxon>Meloidogyninae</taxon>
        <taxon>Meloidogyne</taxon>
    </lineage>
</organism>
<feature type="region of interest" description="Disordered" evidence="1">
    <location>
        <begin position="31"/>
        <end position="51"/>
    </location>
</feature>